<dbReference type="KEGG" id="slh:YH65_08885"/>
<keyword evidence="4" id="KW-0597">Phosphoprotein</keyword>
<feature type="domain" description="Histidine kinase" evidence="11">
    <location>
        <begin position="209"/>
        <end position="396"/>
    </location>
</feature>
<feature type="transmembrane region" description="Helical" evidence="10">
    <location>
        <begin position="131"/>
        <end position="149"/>
    </location>
</feature>
<dbReference type="Pfam" id="PF02518">
    <property type="entry name" value="HATPase_c"/>
    <property type="match status" value="1"/>
</dbReference>
<evidence type="ECO:0000256" key="4">
    <source>
        <dbReference type="ARBA" id="ARBA00022553"/>
    </source>
</evidence>
<organism evidence="13 14">
    <name type="scientific">Sulfurovum lithotrophicum</name>
    <dbReference type="NCBI Taxonomy" id="206403"/>
    <lineage>
        <taxon>Bacteria</taxon>
        <taxon>Pseudomonadati</taxon>
        <taxon>Campylobacterota</taxon>
        <taxon>Epsilonproteobacteria</taxon>
        <taxon>Campylobacterales</taxon>
        <taxon>Sulfurovaceae</taxon>
        <taxon>Sulfurovum</taxon>
    </lineage>
</organism>
<dbReference type="RefSeq" id="WP_046551546.1">
    <property type="nucleotide sequence ID" value="NZ_CP011308.1"/>
</dbReference>
<evidence type="ECO:0000256" key="10">
    <source>
        <dbReference type="SAM" id="Phobius"/>
    </source>
</evidence>
<dbReference type="SUPFAM" id="SSF47384">
    <property type="entry name" value="Homodimeric domain of signal transducing histidine kinase"/>
    <property type="match status" value="1"/>
</dbReference>
<dbReference type="SMART" id="SM00387">
    <property type="entry name" value="HATPase_c"/>
    <property type="match status" value="1"/>
</dbReference>
<dbReference type="SMART" id="SM00304">
    <property type="entry name" value="HAMP"/>
    <property type="match status" value="1"/>
</dbReference>
<dbReference type="CDD" id="cd00082">
    <property type="entry name" value="HisKA"/>
    <property type="match status" value="1"/>
</dbReference>
<dbReference type="PANTHER" id="PTHR45528">
    <property type="entry name" value="SENSOR HISTIDINE KINASE CPXA"/>
    <property type="match status" value="1"/>
</dbReference>
<keyword evidence="14" id="KW-1185">Reference proteome</keyword>
<reference evidence="14" key="2">
    <citation type="journal article" date="2017" name="Stand. Genomic Sci.">
        <title>Complete genome sequence of the sulfur-oxidizing chemolithoautotrophic Sulfurovum lithotrophicum 42BKTT.</title>
        <authorList>
            <person name="Jeon W."/>
            <person name="Priscilla L."/>
            <person name="Park G."/>
            <person name="Lee H."/>
            <person name="Lee N."/>
            <person name="Lee D."/>
            <person name="Kwon H."/>
            <person name="Ahn I."/>
            <person name="Lee C."/>
            <person name="Lee H."/>
            <person name="Ahn J."/>
        </authorList>
    </citation>
    <scope>NUCLEOTIDE SEQUENCE [LARGE SCALE GENOMIC DNA]</scope>
    <source>
        <strain evidence="14">ATCC BAA-797 / 42BKT</strain>
    </source>
</reference>
<dbReference type="InterPro" id="IPR047994">
    <property type="entry name" value="ArsS-like"/>
</dbReference>
<evidence type="ECO:0000256" key="5">
    <source>
        <dbReference type="ARBA" id="ARBA00022679"/>
    </source>
</evidence>
<name>A0A7U4M290_9BACT</name>
<dbReference type="SUPFAM" id="SSF158472">
    <property type="entry name" value="HAMP domain-like"/>
    <property type="match status" value="1"/>
</dbReference>
<dbReference type="InterPro" id="IPR005467">
    <property type="entry name" value="His_kinase_dom"/>
</dbReference>
<dbReference type="InterPro" id="IPR050398">
    <property type="entry name" value="HssS/ArlS-like"/>
</dbReference>
<dbReference type="PROSITE" id="PS50885">
    <property type="entry name" value="HAMP"/>
    <property type="match status" value="1"/>
</dbReference>
<dbReference type="PROSITE" id="PS50109">
    <property type="entry name" value="HIS_KIN"/>
    <property type="match status" value="1"/>
</dbReference>
<dbReference type="InterPro" id="IPR003661">
    <property type="entry name" value="HisK_dim/P_dom"/>
</dbReference>
<dbReference type="GO" id="GO:0016020">
    <property type="term" value="C:membrane"/>
    <property type="evidence" value="ECO:0007669"/>
    <property type="project" value="UniProtKB-SubCell"/>
</dbReference>
<evidence type="ECO:0000259" key="12">
    <source>
        <dbReference type="PROSITE" id="PS50885"/>
    </source>
</evidence>
<dbReference type="EC" id="2.7.13.3" evidence="3"/>
<evidence type="ECO:0000256" key="3">
    <source>
        <dbReference type="ARBA" id="ARBA00012438"/>
    </source>
</evidence>
<dbReference type="NCBIfam" id="NF038389">
    <property type="entry name" value="ArsS_fam_HK"/>
    <property type="match status" value="1"/>
</dbReference>
<comment type="catalytic activity">
    <reaction evidence="1">
        <text>ATP + protein L-histidine = ADP + protein N-phospho-L-histidine.</text>
        <dbReference type="EC" id="2.7.13.3"/>
    </reaction>
</comment>
<dbReference type="GO" id="GO:0000155">
    <property type="term" value="F:phosphorelay sensor kinase activity"/>
    <property type="evidence" value="ECO:0007669"/>
    <property type="project" value="InterPro"/>
</dbReference>
<accession>A0A7U4M290</accession>
<proteinExistence type="predicted"/>
<evidence type="ECO:0000256" key="7">
    <source>
        <dbReference type="ARBA" id="ARBA00022777"/>
    </source>
</evidence>
<keyword evidence="8 10" id="KW-1133">Transmembrane helix</keyword>
<keyword evidence="7 13" id="KW-0418">Kinase</keyword>
<evidence type="ECO:0000256" key="8">
    <source>
        <dbReference type="ARBA" id="ARBA00022989"/>
    </source>
</evidence>
<evidence type="ECO:0000256" key="1">
    <source>
        <dbReference type="ARBA" id="ARBA00000085"/>
    </source>
</evidence>
<dbReference type="InterPro" id="IPR036097">
    <property type="entry name" value="HisK_dim/P_sf"/>
</dbReference>
<feature type="transmembrane region" description="Helical" evidence="10">
    <location>
        <begin position="12"/>
        <end position="29"/>
    </location>
</feature>
<dbReference type="Proteomes" id="UP000034444">
    <property type="component" value="Chromosome"/>
</dbReference>
<dbReference type="InterPro" id="IPR036890">
    <property type="entry name" value="HATPase_C_sf"/>
</dbReference>
<dbReference type="InterPro" id="IPR003660">
    <property type="entry name" value="HAMP_dom"/>
</dbReference>
<dbReference type="SUPFAM" id="SSF55874">
    <property type="entry name" value="ATPase domain of HSP90 chaperone/DNA topoisomerase II/histidine kinase"/>
    <property type="match status" value="1"/>
</dbReference>
<dbReference type="CDD" id="cd06225">
    <property type="entry name" value="HAMP"/>
    <property type="match status" value="1"/>
</dbReference>
<keyword evidence="6 10" id="KW-0812">Transmembrane</keyword>
<sequence>MFKDSLRNKINLVFSITLVLLASLFIASVKYDHAKFEERNALQERAIAHYLYDYYLKTGKIDEAYLESQNVTLIKDKGQEIQIERYFKEKGKYKKYAVDTFHLQRIILINNDRFKLFLENRNKPKYPVKRIIVFSIVLMFILFLYLWIVRSLKPLSELKNKIKTFSEGNLDISCASNRDDEIAEVANEFDHAVKMIRELLQSRQLFLRAIMHELKTPIAKGRLMSEMLPDEKSKARMHSIFERLNLLIDEFAKIEKITSRNFELHIKPYKMTDLIEASIDILMTENPERLVSIEVKKDYIVKVDFELFTLALKNLIDNAIKYSSDKHVIVTIDEEHVDIINKGKALAEPLENYFKPFHTSRSGLGLGIYIVKSILDIHHMELVYRHEEGNNIFTVK</sequence>
<evidence type="ECO:0000256" key="2">
    <source>
        <dbReference type="ARBA" id="ARBA00004141"/>
    </source>
</evidence>
<comment type="subcellular location">
    <subcellularLocation>
        <location evidence="2">Membrane</location>
        <topology evidence="2">Multi-pass membrane protein</topology>
    </subcellularLocation>
</comment>
<dbReference type="OrthoDB" id="9812241at2"/>
<reference evidence="13 14" key="1">
    <citation type="submission" date="2015-04" db="EMBL/GenBank/DDBJ databases">
        <title>Complete genome sequence of Sulfurovum lithotrophicum ATCC BAA-797T.</title>
        <authorList>
            <person name="Ahn J."/>
            <person name="Park G."/>
            <person name="Jeon W."/>
            <person name="Jang Y."/>
            <person name="Jang M."/>
            <person name="Lee H."/>
            <person name="Lee H."/>
        </authorList>
    </citation>
    <scope>NUCLEOTIDE SEQUENCE [LARGE SCALE GENOMIC DNA]</scope>
    <source>
        <strain evidence="14">ATCC BAA-797 / 42BKT</strain>
    </source>
</reference>
<dbReference type="InterPro" id="IPR003594">
    <property type="entry name" value="HATPase_dom"/>
</dbReference>
<evidence type="ECO:0000313" key="13">
    <source>
        <dbReference type="EMBL" id="AKF25475.1"/>
    </source>
</evidence>
<dbReference type="EMBL" id="CP011308">
    <property type="protein sequence ID" value="AKF25475.1"/>
    <property type="molecule type" value="Genomic_DNA"/>
</dbReference>
<evidence type="ECO:0000256" key="6">
    <source>
        <dbReference type="ARBA" id="ARBA00022692"/>
    </source>
</evidence>
<evidence type="ECO:0000259" key="11">
    <source>
        <dbReference type="PROSITE" id="PS50109"/>
    </source>
</evidence>
<evidence type="ECO:0000256" key="9">
    <source>
        <dbReference type="ARBA" id="ARBA00023136"/>
    </source>
</evidence>
<dbReference type="CDD" id="cd00075">
    <property type="entry name" value="HATPase"/>
    <property type="match status" value="1"/>
</dbReference>
<evidence type="ECO:0000313" key="14">
    <source>
        <dbReference type="Proteomes" id="UP000034444"/>
    </source>
</evidence>
<dbReference type="Gene3D" id="1.10.287.130">
    <property type="match status" value="1"/>
</dbReference>
<feature type="domain" description="HAMP" evidence="12">
    <location>
        <begin position="149"/>
        <end position="201"/>
    </location>
</feature>
<keyword evidence="5" id="KW-0808">Transferase</keyword>
<dbReference type="PANTHER" id="PTHR45528:SF12">
    <property type="entry name" value="SENSOR HISTIDINE KINASE ARSS"/>
    <property type="match status" value="1"/>
</dbReference>
<protein>
    <recommendedName>
        <fullName evidence="3">histidine kinase</fullName>
        <ecNumber evidence="3">2.7.13.3</ecNumber>
    </recommendedName>
</protein>
<dbReference type="AlphaFoldDB" id="A0A7U4M290"/>
<dbReference type="SMART" id="SM00388">
    <property type="entry name" value="HisKA"/>
    <property type="match status" value="1"/>
</dbReference>
<dbReference type="Gene3D" id="3.30.565.10">
    <property type="entry name" value="Histidine kinase-like ATPase, C-terminal domain"/>
    <property type="match status" value="1"/>
</dbReference>
<keyword evidence="9 10" id="KW-0472">Membrane</keyword>
<gene>
    <name evidence="13" type="ORF">YH65_08885</name>
</gene>